<evidence type="ECO:0000313" key="6">
    <source>
        <dbReference type="EMBL" id="SAK43078.1"/>
    </source>
</evidence>
<dbReference type="Pfam" id="PF00271">
    <property type="entry name" value="Helicase_C"/>
    <property type="match status" value="1"/>
</dbReference>
<dbReference type="Pfam" id="PF00176">
    <property type="entry name" value="SNF2-rel_dom"/>
    <property type="match status" value="1"/>
</dbReference>
<dbReference type="PROSITE" id="PS51194">
    <property type="entry name" value="HELICASE_CTER"/>
    <property type="match status" value="1"/>
</dbReference>
<dbReference type="SMART" id="SM00487">
    <property type="entry name" value="DEXDc"/>
    <property type="match status" value="1"/>
</dbReference>
<dbReference type="GO" id="GO:0016787">
    <property type="term" value="F:hydrolase activity"/>
    <property type="evidence" value="ECO:0007669"/>
    <property type="project" value="UniProtKB-KW"/>
</dbReference>
<dbReference type="PROSITE" id="PS50966">
    <property type="entry name" value="ZF_SWIM"/>
    <property type="match status" value="1"/>
</dbReference>
<evidence type="ECO:0000259" key="3">
    <source>
        <dbReference type="PROSITE" id="PS50966"/>
    </source>
</evidence>
<dbReference type="AlphaFoldDB" id="A0A157ZC73"/>
<feature type="domain" description="SWIM-type" evidence="3">
    <location>
        <begin position="71"/>
        <end position="105"/>
    </location>
</feature>
<dbReference type="InterPro" id="IPR007527">
    <property type="entry name" value="Znf_SWIM"/>
</dbReference>
<organism evidence="6 7">
    <name type="scientific">Caballeronia catudaia</name>
    <dbReference type="NCBI Taxonomy" id="1777136"/>
    <lineage>
        <taxon>Bacteria</taxon>
        <taxon>Pseudomonadati</taxon>
        <taxon>Pseudomonadota</taxon>
        <taxon>Betaproteobacteria</taxon>
        <taxon>Burkholderiales</taxon>
        <taxon>Burkholderiaceae</taxon>
        <taxon>Caballeronia</taxon>
    </lineage>
</organism>
<dbReference type="Pfam" id="PF04434">
    <property type="entry name" value="SWIM"/>
    <property type="match status" value="1"/>
</dbReference>
<protein>
    <submittedName>
        <fullName evidence="6">SNF2-related protein</fullName>
    </submittedName>
</protein>
<keyword evidence="1" id="KW-0378">Hydrolase</keyword>
<dbReference type="Gene3D" id="3.40.50.10810">
    <property type="entry name" value="Tandem AAA-ATPase domain"/>
    <property type="match status" value="1"/>
</dbReference>
<accession>A0A157ZC73</accession>
<dbReference type="PANTHER" id="PTHR10799">
    <property type="entry name" value="SNF2/RAD54 HELICASE FAMILY"/>
    <property type="match status" value="1"/>
</dbReference>
<dbReference type="GO" id="GO:0005524">
    <property type="term" value="F:ATP binding"/>
    <property type="evidence" value="ECO:0007669"/>
    <property type="project" value="InterPro"/>
</dbReference>
<sequence>MNNASGEPKQRMSSSSRPTVRSIAFTRSEIAAWVGLKTFDRALGYVRAVSGIAWSGPMLSARVTGTQPEPYDVEISFDGRRPSGSCSCPVGYQCKHVAATLLALLELEQHSSKTGLSIEVEQWLSGFRERVRQTQPKAAKPAGKSGGVSHQIVYVLMPARIQSVVVELVTYKARLGVDGTIRATEFWSPNYASWNAPPKFVTQEDDTILRALRNERGFSTSAFHLRGKKGAAIWKMMLATGRLYYEADPNDLALDSPLREGARRRADIEWIPHGDDMIFASLETEPQSNVVLPVEPPWYVDMFTHETGTVDAPVPDELLADYLAMPVLTVEEAEIVRAALQEFAPTLPAPPVDGEIDMRMIDVAPTPVLTLDTLLMDTPRKLDTSVLELDLALLDFDYGEIMISAGSPEVLVRLADGELVRIARRTDLEDACVERLVKRGLKPISDASASRDESPFAGGFIMPGRDAWPAFVSEEIPALRDAGWRVEITPNSRFDTVEIEQIEARAHAAGNDWFDIELGITVEDRRVRLEPLLADLFARDRRWLNGSIDAIDDAHAVEFRTDEGRRFMLRAARIKPLVHTLIDLFDRIDRHAETPLRLSTLEAGRLTESDGKLRWQFDGDASIIDLARRLRHAAAPRRIEPPRGLSATLREYQREGVDWMQFLREHDLAGVLADDMGLGKTVQTLAHILVEKEAGRLTQPALIVVPTTLVTNWQDEARRFAPELKVLDLHGPQRHERFADIAAHELIITTYPLIWRDHESLAQHDYHLLILDEAQYVKNASSKAAGVIRTLRARHRLCLTGTPLENHLGELWSQFDFLLPGFLGTQKEFAARWRKPVEKQNDMTRRDLLARRIRPFMLRRRKDDVAKELPPKTTIVRSVGLEGAQRDLYETVRAAMQKKVRDAIEKQGLARSHIVMLDALLKLRQVCCDPSLVKLTGAKKVEGSAKLALLLELLPNLIEEGRRVLVFSQFASMLAIIARTLDDAGIAYVTLTGETTDRKTPVQRFQAGEASVFLISLKAGGVGLNLTAADTVIHYDPWWNPAAENQATDRAHRIGQDKPVFVYKLVAAGSIEEKILDMQERKAALAAGILSEDAKAVAKFSAEDIDALFAPIPDD</sequence>
<reference evidence="6" key="1">
    <citation type="submission" date="2016-01" db="EMBL/GenBank/DDBJ databases">
        <authorList>
            <person name="Peeters C."/>
        </authorList>
    </citation>
    <scope>NUCLEOTIDE SEQUENCE [LARGE SCALE GENOMIC DNA]</scope>
    <source>
        <strain evidence="6">LMG 29318</strain>
    </source>
</reference>
<keyword evidence="7" id="KW-1185">Reference proteome</keyword>
<evidence type="ECO:0000259" key="5">
    <source>
        <dbReference type="PROSITE" id="PS51194"/>
    </source>
</evidence>
<dbReference type="GO" id="GO:0008270">
    <property type="term" value="F:zinc ion binding"/>
    <property type="evidence" value="ECO:0007669"/>
    <property type="project" value="UniProtKB-KW"/>
</dbReference>
<evidence type="ECO:0000313" key="7">
    <source>
        <dbReference type="Proteomes" id="UP000054870"/>
    </source>
</evidence>
<dbReference type="InterPro" id="IPR038718">
    <property type="entry name" value="SNF2-like_sf"/>
</dbReference>
<dbReference type="SUPFAM" id="SSF52540">
    <property type="entry name" value="P-loop containing nucleoside triphosphate hydrolases"/>
    <property type="match status" value="2"/>
</dbReference>
<feature type="domain" description="Helicase ATP-binding" evidence="4">
    <location>
        <begin position="661"/>
        <end position="821"/>
    </location>
</feature>
<keyword evidence="2" id="KW-0479">Metal-binding</keyword>
<gene>
    <name evidence="6" type="ORF">AWB75_00498</name>
</gene>
<dbReference type="CDD" id="cd18793">
    <property type="entry name" value="SF2_C_SNF"/>
    <property type="match status" value="1"/>
</dbReference>
<comment type="caution">
    <text evidence="6">The sequence shown here is derived from an EMBL/GenBank/DDBJ whole genome shotgun (WGS) entry which is preliminary data.</text>
</comment>
<dbReference type="SMART" id="SM00490">
    <property type="entry name" value="HELICc"/>
    <property type="match status" value="1"/>
</dbReference>
<name>A0A157ZC73_9BURK</name>
<dbReference type="GO" id="GO:0004386">
    <property type="term" value="F:helicase activity"/>
    <property type="evidence" value="ECO:0007669"/>
    <property type="project" value="UniProtKB-KW"/>
</dbReference>
<proteinExistence type="predicted"/>
<dbReference type="PROSITE" id="PS51192">
    <property type="entry name" value="HELICASE_ATP_BIND_1"/>
    <property type="match status" value="1"/>
</dbReference>
<evidence type="ECO:0000256" key="1">
    <source>
        <dbReference type="ARBA" id="ARBA00022801"/>
    </source>
</evidence>
<dbReference type="InterPro" id="IPR049730">
    <property type="entry name" value="SNF2/RAD54-like_C"/>
</dbReference>
<keyword evidence="2" id="KW-0862">Zinc</keyword>
<evidence type="ECO:0000256" key="2">
    <source>
        <dbReference type="PROSITE-ProRule" id="PRU00325"/>
    </source>
</evidence>
<dbReference type="Proteomes" id="UP000054870">
    <property type="component" value="Unassembled WGS sequence"/>
</dbReference>
<dbReference type="InterPro" id="IPR000330">
    <property type="entry name" value="SNF2_N"/>
</dbReference>
<dbReference type="Gene3D" id="3.40.50.300">
    <property type="entry name" value="P-loop containing nucleotide triphosphate hydrolases"/>
    <property type="match status" value="1"/>
</dbReference>
<dbReference type="InterPro" id="IPR001650">
    <property type="entry name" value="Helicase_C-like"/>
</dbReference>
<keyword evidence="2" id="KW-0863">Zinc-finger</keyword>
<dbReference type="EMBL" id="FCOF02000002">
    <property type="protein sequence ID" value="SAK43078.1"/>
    <property type="molecule type" value="Genomic_DNA"/>
</dbReference>
<evidence type="ECO:0000259" key="4">
    <source>
        <dbReference type="PROSITE" id="PS51192"/>
    </source>
</evidence>
<feature type="domain" description="Helicase C-terminal" evidence="5">
    <location>
        <begin position="949"/>
        <end position="1106"/>
    </location>
</feature>
<dbReference type="InterPro" id="IPR027417">
    <property type="entry name" value="P-loop_NTPase"/>
</dbReference>
<dbReference type="InterPro" id="IPR014001">
    <property type="entry name" value="Helicase_ATP-bd"/>
</dbReference>
<dbReference type="CDD" id="cd18012">
    <property type="entry name" value="DEXQc_arch_SWI2_SNF2"/>
    <property type="match status" value="1"/>
</dbReference>